<evidence type="ECO:0000313" key="1">
    <source>
        <dbReference type="EMBL" id="QKH34644.1"/>
    </source>
</evidence>
<dbReference type="EMBL" id="CP053985">
    <property type="protein sequence ID" value="QKH34644.1"/>
    <property type="molecule type" value="Genomic_DNA"/>
</dbReference>
<accession>A0A7D4IJE8</accession>
<dbReference type="RefSeq" id="WP_173143731.1">
    <property type="nucleotide sequence ID" value="NZ_CP053985.1"/>
</dbReference>
<keyword evidence="2" id="KW-1185">Reference proteome</keyword>
<sequence length="59" mass="6634">MQQFLLEQVAIAKWRFEVTKLFENDLGGHNAVTRDLESQVGIQEGVRKALFQGATDVLS</sequence>
<dbReference type="Proteomes" id="UP000500970">
    <property type="component" value="Chromosome"/>
</dbReference>
<protein>
    <submittedName>
        <fullName evidence="1">Uncharacterized protein</fullName>
    </submittedName>
</protein>
<dbReference type="KEGG" id="apes:FOC84_06635"/>
<organism evidence="1 2">
    <name type="scientific">Achromobacter pestifer</name>
    <dbReference type="NCBI Taxonomy" id="1353889"/>
    <lineage>
        <taxon>Bacteria</taxon>
        <taxon>Pseudomonadati</taxon>
        <taxon>Pseudomonadota</taxon>
        <taxon>Betaproteobacteria</taxon>
        <taxon>Burkholderiales</taxon>
        <taxon>Alcaligenaceae</taxon>
        <taxon>Achromobacter</taxon>
    </lineage>
</organism>
<evidence type="ECO:0000313" key="2">
    <source>
        <dbReference type="Proteomes" id="UP000500970"/>
    </source>
</evidence>
<proteinExistence type="predicted"/>
<reference evidence="1 2" key="1">
    <citation type="submission" date="2020-05" db="EMBL/GenBank/DDBJ databases">
        <title>FDA dAtabase for Regulatory Grade micrObial Sequences (FDA-ARGOS): Supporting development and validation of Infectious Disease Dx tests.</title>
        <authorList>
            <person name="Sproer C."/>
            <person name="Gronow S."/>
            <person name="Severitt S."/>
            <person name="Schroder I."/>
            <person name="Tallon L."/>
            <person name="Sadzewicz L."/>
            <person name="Zhao X."/>
            <person name="Vavikolanu K."/>
            <person name="Mehta A."/>
            <person name="Aluvathingal J."/>
            <person name="Nadendla S."/>
            <person name="Myers T."/>
            <person name="Yan Y."/>
            <person name="Sichtig H."/>
        </authorList>
    </citation>
    <scope>NUCLEOTIDE SEQUENCE [LARGE SCALE GENOMIC DNA]</scope>
    <source>
        <strain evidence="1 2">FDAARGOS_790</strain>
    </source>
</reference>
<name>A0A7D4IJE8_9BURK</name>
<gene>
    <name evidence="1" type="ORF">FOC84_06635</name>
</gene>
<dbReference type="AlphaFoldDB" id="A0A7D4IJE8"/>